<dbReference type="OrthoDB" id="9777306at2"/>
<keyword evidence="4" id="KW-0106">Calcium</keyword>
<dbReference type="PROSITE" id="PS00149">
    <property type="entry name" value="SULFATASE_2"/>
    <property type="match status" value="1"/>
</dbReference>
<evidence type="ECO:0000313" key="6">
    <source>
        <dbReference type="EMBL" id="CCM63673.1"/>
    </source>
</evidence>
<dbReference type="eggNOG" id="COG3119">
    <property type="taxonomic scope" value="Bacteria"/>
</dbReference>
<dbReference type="EC" id="3.1.6.1" evidence="6"/>
<evidence type="ECO:0000256" key="2">
    <source>
        <dbReference type="ARBA" id="ARBA00022723"/>
    </source>
</evidence>
<reference evidence="6 7" key="1">
    <citation type="journal article" date="2013" name="ISME J.">
        <title>Metabolic model for the filamentous 'Candidatus Microthrix parvicella' based on genomic and metagenomic analyses.</title>
        <authorList>
            <person name="Jon McIlroy S."/>
            <person name="Kristiansen R."/>
            <person name="Albertsen M."/>
            <person name="Michael Karst S."/>
            <person name="Rossetti S."/>
            <person name="Lund Nielsen J."/>
            <person name="Tandoi V."/>
            <person name="James Seviour R."/>
            <person name="Nielsen P.H."/>
        </authorList>
    </citation>
    <scope>NUCLEOTIDE SEQUENCE [LARGE SCALE GENOMIC DNA]</scope>
    <source>
        <strain evidence="6 7">RN1</strain>
    </source>
</reference>
<keyword evidence="2" id="KW-0479">Metal-binding</keyword>
<evidence type="ECO:0000256" key="3">
    <source>
        <dbReference type="ARBA" id="ARBA00022801"/>
    </source>
</evidence>
<dbReference type="InterPro" id="IPR050738">
    <property type="entry name" value="Sulfatase"/>
</dbReference>
<dbReference type="SUPFAM" id="SSF53649">
    <property type="entry name" value="Alkaline phosphatase-like"/>
    <property type="match status" value="1"/>
</dbReference>
<dbReference type="AlphaFoldDB" id="R4YZ15"/>
<dbReference type="InterPro" id="IPR024607">
    <property type="entry name" value="Sulfatase_CS"/>
</dbReference>
<proteinExistence type="inferred from homology"/>
<accession>R4YZ15</accession>
<dbReference type="PROSITE" id="PS00523">
    <property type="entry name" value="SULFATASE_1"/>
    <property type="match status" value="1"/>
</dbReference>
<dbReference type="STRING" id="1229780.BN381_290032"/>
<sequence length="772" mass="83843">MSHTASTGAYQNFEGRIGRTVAGSDAWWPPEAAAPKGAPNVIVIMADDLGYSDLGCYGSEIATPNLDELAAGALRFSNYHATPMCSPTRAALLTGVNSHLAGVGHVAHSDAGFPGYAMELADDVASAAEIFSDAGYFTAMVGKWHLTKDSHCSDAGPFDSWPVQRGFDRFYGFLDGFTNLHHPHRLIDGNSPVTVDTYPEGYYLTDDLTDRAVEMLQGAKASNPAKPFFLYFSHGSVHAPLHAKPADIEAQRGRYDAGWDDLREERFARMKAMGLVDESITLPPRNAEPGQEVAPWDSLSSDEQRLFARYMEVYAAMVTSVDESFGRLRSALERMGELDNTIIMFTSDNGASREGEAEGTTAYYVHLLGATDTTADLARIDDIGGPTTMPHYPRGWAACGNTPFRLYKINTHAGGHQVPMILAGPGVAESTDDGAAGTWRDQYVHVVDVLPTLLELTGVAAPSERNGKALKAMQGISFAPVLANPAASSARTEQYYEMLGHRGYYRDGWEVVSLHYPLTRFSDEEWELYDLTSDPTETRNLAGAHPDLVAELSQAWDQAAWANQVYPLDEGSGLKYLQRPPWNEVYERPVTLTPGTPTLERWRSLQLVMIRSFSVTARISINPSDEGIVMAHGDQGGGYSMWLDAAGVHLTYNSGRGLLETIDAPRPDGGEHAIVADFVAPGGNVWNVTLSVDGTKVGAADGWTCLFPMAPFEGIDVGLDRRSPVHWDLYQAHGAYPFTGTIHGVDVQPGEAPADSPNSLIEVLREMGAAFE</sequence>
<dbReference type="Gene3D" id="3.30.1120.10">
    <property type="match status" value="1"/>
</dbReference>
<gene>
    <name evidence="6" type="ORF">BN381_290032</name>
</gene>
<dbReference type="HOGENOM" id="CLU_006332_11_0_11"/>
<dbReference type="PANTHER" id="PTHR42693">
    <property type="entry name" value="ARYLSULFATASE FAMILY MEMBER"/>
    <property type="match status" value="1"/>
</dbReference>
<keyword evidence="7" id="KW-1185">Reference proteome</keyword>
<dbReference type="InterPro" id="IPR017850">
    <property type="entry name" value="Alkaline_phosphatase_core_sf"/>
</dbReference>
<dbReference type="RefSeq" id="WP_012226674.1">
    <property type="nucleotide sequence ID" value="NZ_HG422565.1"/>
</dbReference>
<evidence type="ECO:0000259" key="5">
    <source>
        <dbReference type="Pfam" id="PF00884"/>
    </source>
</evidence>
<evidence type="ECO:0000256" key="4">
    <source>
        <dbReference type="ARBA" id="ARBA00022837"/>
    </source>
</evidence>
<organism evidence="6 7">
    <name type="scientific">Candidatus Neomicrothrix parvicella RN1</name>
    <dbReference type="NCBI Taxonomy" id="1229780"/>
    <lineage>
        <taxon>Bacteria</taxon>
        <taxon>Bacillati</taxon>
        <taxon>Actinomycetota</taxon>
        <taxon>Acidimicrobiia</taxon>
        <taxon>Acidimicrobiales</taxon>
        <taxon>Microthrixaceae</taxon>
        <taxon>Candidatus Neomicrothrix</taxon>
    </lineage>
</organism>
<dbReference type="Pfam" id="PF00884">
    <property type="entry name" value="Sulfatase"/>
    <property type="match status" value="1"/>
</dbReference>
<feature type="domain" description="Sulfatase N-terminal" evidence="5">
    <location>
        <begin position="39"/>
        <end position="459"/>
    </location>
</feature>
<comment type="similarity">
    <text evidence="1">Belongs to the sulfatase family.</text>
</comment>
<dbReference type="Proteomes" id="UP000018291">
    <property type="component" value="Unassembled WGS sequence"/>
</dbReference>
<dbReference type="PANTHER" id="PTHR42693:SF33">
    <property type="entry name" value="ARYLSULFATASE"/>
    <property type="match status" value="1"/>
</dbReference>
<dbReference type="GO" id="GO:0004065">
    <property type="term" value="F:arylsulfatase activity"/>
    <property type="evidence" value="ECO:0007669"/>
    <property type="project" value="UniProtKB-EC"/>
</dbReference>
<protein>
    <submittedName>
        <fullName evidence="6">Putative arylsulfatase</fullName>
        <ecNumber evidence="6">3.1.6.1</ecNumber>
    </submittedName>
</protein>
<keyword evidence="3 6" id="KW-0378">Hydrolase</keyword>
<dbReference type="EMBL" id="CANL01000022">
    <property type="protein sequence ID" value="CCM63673.1"/>
    <property type="molecule type" value="Genomic_DNA"/>
</dbReference>
<comment type="caution">
    <text evidence="6">The sequence shown here is derived from an EMBL/GenBank/DDBJ whole genome shotgun (WGS) entry which is preliminary data.</text>
</comment>
<name>R4YZ15_9ACTN</name>
<dbReference type="GO" id="GO:0046872">
    <property type="term" value="F:metal ion binding"/>
    <property type="evidence" value="ECO:0007669"/>
    <property type="project" value="UniProtKB-KW"/>
</dbReference>
<evidence type="ECO:0000256" key="1">
    <source>
        <dbReference type="ARBA" id="ARBA00008779"/>
    </source>
</evidence>
<dbReference type="Gene3D" id="3.40.720.10">
    <property type="entry name" value="Alkaline Phosphatase, subunit A"/>
    <property type="match status" value="1"/>
</dbReference>
<dbReference type="CDD" id="cd16025">
    <property type="entry name" value="PAS_like"/>
    <property type="match status" value="1"/>
</dbReference>
<dbReference type="InterPro" id="IPR000917">
    <property type="entry name" value="Sulfatase_N"/>
</dbReference>
<evidence type="ECO:0000313" key="7">
    <source>
        <dbReference type="Proteomes" id="UP000018291"/>
    </source>
</evidence>